<name>A0A8K0AHK6_ANDGO</name>
<dbReference type="Pfam" id="PF05347">
    <property type="entry name" value="Complex1_LYR"/>
    <property type="match status" value="1"/>
</dbReference>
<dbReference type="EMBL" id="VRVR01000023">
    <property type="protein sequence ID" value="KAF0852653.1"/>
    <property type="molecule type" value="Genomic_DNA"/>
</dbReference>
<keyword evidence="3" id="KW-1185">Reference proteome</keyword>
<evidence type="ECO:0000313" key="3">
    <source>
        <dbReference type="Proteomes" id="UP000799049"/>
    </source>
</evidence>
<evidence type="ECO:0000313" key="2">
    <source>
        <dbReference type="EMBL" id="KAF0852653.1"/>
    </source>
</evidence>
<comment type="caution">
    <text evidence="2">The sequence shown here is derived from an EMBL/GenBank/DDBJ whole genome shotgun (WGS) entry which is preliminary data.</text>
</comment>
<accession>A0A8K0AHK6</accession>
<reference evidence="2" key="1">
    <citation type="submission" date="2019-09" db="EMBL/GenBank/DDBJ databases">
        <title>The Mitochondrial Proteome of the Jakobid, Andalucia godoyi, a Protist With the Most Gene-Rich and Bacteria-Like Mitochondrial Genome.</title>
        <authorList>
            <person name="Gray M.W."/>
            <person name="Burger G."/>
            <person name="Derelle R."/>
            <person name="Klimes V."/>
            <person name="Leger M."/>
            <person name="Sarrasin M."/>
            <person name="Vlcek C."/>
            <person name="Roger A.J."/>
            <person name="Elias M."/>
            <person name="Lang B.F."/>
        </authorList>
    </citation>
    <scope>NUCLEOTIDE SEQUENCE</scope>
    <source>
        <strain evidence="2">And28</strain>
    </source>
</reference>
<proteinExistence type="predicted"/>
<dbReference type="AlphaFoldDB" id="A0A8K0AHK6"/>
<dbReference type="InterPro" id="IPR008011">
    <property type="entry name" value="Complex1_LYR_dom"/>
</dbReference>
<gene>
    <name evidence="2" type="ORF">ANDGO_08808</name>
</gene>
<dbReference type="OrthoDB" id="277888at2759"/>
<protein>
    <submittedName>
        <fullName evidence="2">Mitochondrial Complex1_LYR family protein</fullName>
    </submittedName>
</protein>
<evidence type="ECO:0000259" key="1">
    <source>
        <dbReference type="Pfam" id="PF05347"/>
    </source>
</evidence>
<organism evidence="2 3">
    <name type="scientific">Andalucia godoyi</name>
    <name type="common">Flagellate</name>
    <dbReference type="NCBI Taxonomy" id="505711"/>
    <lineage>
        <taxon>Eukaryota</taxon>
        <taxon>Discoba</taxon>
        <taxon>Jakobida</taxon>
        <taxon>Andalucina</taxon>
        <taxon>Andaluciidae</taxon>
        <taxon>Andalucia</taxon>
    </lineage>
</organism>
<feature type="domain" description="Complex 1 LYR protein" evidence="1">
    <location>
        <begin position="11"/>
        <end position="63"/>
    </location>
</feature>
<sequence>MVTTGVPPRMILSLYREIVRKGEQTLVLTDLEFFRRKVRSEFEAGRRELKPENVSLLFQAGKRFASKLGGLL</sequence>
<dbReference type="Proteomes" id="UP000799049">
    <property type="component" value="Unassembled WGS sequence"/>
</dbReference>